<dbReference type="Pfam" id="PF01850">
    <property type="entry name" value="PIN"/>
    <property type="match status" value="1"/>
</dbReference>
<evidence type="ECO:0000313" key="2">
    <source>
        <dbReference type="EMBL" id="BBA37148.1"/>
    </source>
</evidence>
<gene>
    <name evidence="2" type="ORF">sS8_5226</name>
</gene>
<dbReference type="InterPro" id="IPR002716">
    <property type="entry name" value="PIN_dom"/>
</dbReference>
<dbReference type="RefSeq" id="WP_232020433.1">
    <property type="nucleotide sequence ID" value="NZ_AP017928.1"/>
</dbReference>
<dbReference type="AlphaFoldDB" id="A0A250KZP5"/>
<feature type="domain" description="PIN" evidence="1">
    <location>
        <begin position="4"/>
        <end position="129"/>
    </location>
</feature>
<sequence>MMRVYFDSSAFAKRYIDEAGTTEVLAWCERASELALSVIAVPELISAFCRLQREGRLTEPQYRIIKSDLMADIADALICDTTPQVVQHAGKALESHFLRGMDAIHLGAALACAAEVFVSADARQCRAAEGFGFQVVAL</sequence>
<evidence type="ECO:0000313" key="3">
    <source>
        <dbReference type="Proteomes" id="UP000266313"/>
    </source>
</evidence>
<dbReference type="KEGG" id="mmai:sS8_5226"/>
<accession>A0A250KZP5</accession>
<evidence type="ECO:0000259" key="1">
    <source>
        <dbReference type="Pfam" id="PF01850"/>
    </source>
</evidence>
<dbReference type="EMBL" id="AP017928">
    <property type="protein sequence ID" value="BBA37148.1"/>
    <property type="molecule type" value="Genomic_DNA"/>
</dbReference>
<name>A0A250KZP5_9GAMM</name>
<dbReference type="SUPFAM" id="SSF88723">
    <property type="entry name" value="PIN domain-like"/>
    <property type="match status" value="1"/>
</dbReference>
<dbReference type="CDD" id="cd09874">
    <property type="entry name" value="PIN_MT3492-like"/>
    <property type="match status" value="1"/>
</dbReference>
<dbReference type="Gene3D" id="3.40.50.1010">
    <property type="entry name" value="5'-nuclease"/>
    <property type="match status" value="1"/>
</dbReference>
<organism evidence="2 3">
    <name type="scientific">Methylocaldum marinum</name>
    <dbReference type="NCBI Taxonomy" id="1432792"/>
    <lineage>
        <taxon>Bacteria</taxon>
        <taxon>Pseudomonadati</taxon>
        <taxon>Pseudomonadota</taxon>
        <taxon>Gammaproteobacteria</taxon>
        <taxon>Methylococcales</taxon>
        <taxon>Methylococcaceae</taxon>
        <taxon>Methylocaldum</taxon>
    </lineage>
</organism>
<dbReference type="Proteomes" id="UP000266313">
    <property type="component" value="Chromosome"/>
</dbReference>
<protein>
    <submittedName>
        <fullName evidence="2">Ribonuclease VapC</fullName>
    </submittedName>
</protein>
<keyword evidence="3" id="KW-1185">Reference proteome</keyword>
<proteinExistence type="predicted"/>
<dbReference type="InterPro" id="IPR029060">
    <property type="entry name" value="PIN-like_dom_sf"/>
</dbReference>
<reference evidence="2 3" key="1">
    <citation type="submission" date="2016-12" db="EMBL/GenBank/DDBJ databases">
        <title>Genome sequencing of Methylocaldum marinum.</title>
        <authorList>
            <person name="Takeuchi M."/>
            <person name="Kamagata Y."/>
            <person name="Hiraoka S."/>
            <person name="Oshima K."/>
            <person name="Hattori M."/>
            <person name="Iwasaki W."/>
        </authorList>
    </citation>
    <scope>NUCLEOTIDE SEQUENCE [LARGE SCALE GENOMIC DNA]</scope>
    <source>
        <strain evidence="2 3">S8</strain>
    </source>
</reference>